<name>A0ABP6UHN2_9FLAO</name>
<evidence type="ECO:0000313" key="1">
    <source>
        <dbReference type="EMBL" id="GAA3508267.1"/>
    </source>
</evidence>
<keyword evidence="1" id="KW-0378">Hydrolase</keyword>
<proteinExistence type="predicted"/>
<keyword evidence="2" id="KW-1185">Reference proteome</keyword>
<dbReference type="GO" id="GO:0004519">
    <property type="term" value="F:endonuclease activity"/>
    <property type="evidence" value="ECO:0007669"/>
    <property type="project" value="UniProtKB-KW"/>
</dbReference>
<dbReference type="EMBL" id="BAABCW010000006">
    <property type="protein sequence ID" value="GAA3508267.1"/>
    <property type="molecule type" value="Genomic_DNA"/>
</dbReference>
<dbReference type="Proteomes" id="UP001500459">
    <property type="component" value="Unassembled WGS sequence"/>
</dbReference>
<reference evidence="2" key="1">
    <citation type="journal article" date="2019" name="Int. J. Syst. Evol. Microbiol.">
        <title>The Global Catalogue of Microorganisms (GCM) 10K type strain sequencing project: providing services to taxonomists for standard genome sequencing and annotation.</title>
        <authorList>
            <consortium name="The Broad Institute Genomics Platform"/>
            <consortium name="The Broad Institute Genome Sequencing Center for Infectious Disease"/>
            <person name="Wu L."/>
            <person name="Ma J."/>
        </authorList>
    </citation>
    <scope>NUCLEOTIDE SEQUENCE [LARGE SCALE GENOMIC DNA]</scope>
    <source>
        <strain evidence="2">JCM 17106</strain>
    </source>
</reference>
<dbReference type="InterPro" id="IPR007581">
    <property type="entry name" value="Endonuclease-V"/>
</dbReference>
<accession>A0ABP6UHN2</accession>
<protein>
    <submittedName>
        <fullName evidence="1">Endonuclease V</fullName>
    </submittedName>
</protein>
<dbReference type="Gene3D" id="3.30.2170.10">
    <property type="entry name" value="archaeoglobus fulgidus dsm 4304 superfamily"/>
    <property type="match status" value="1"/>
</dbReference>
<gene>
    <name evidence="1" type="ORF">GCM10022393_18890</name>
</gene>
<dbReference type="Pfam" id="PF04493">
    <property type="entry name" value="Endonuclease_5"/>
    <property type="match status" value="1"/>
</dbReference>
<keyword evidence="1" id="KW-0255">Endonuclease</keyword>
<organism evidence="1 2">
    <name type="scientific">Aquimarina addita</name>
    <dbReference type="NCBI Taxonomy" id="870485"/>
    <lineage>
        <taxon>Bacteria</taxon>
        <taxon>Pseudomonadati</taxon>
        <taxon>Bacteroidota</taxon>
        <taxon>Flavobacteriia</taxon>
        <taxon>Flavobacteriales</taxon>
        <taxon>Flavobacteriaceae</taxon>
        <taxon>Aquimarina</taxon>
    </lineage>
</organism>
<comment type="caution">
    <text evidence="1">The sequence shown here is derived from an EMBL/GenBank/DDBJ whole genome shotgun (WGS) entry which is preliminary data.</text>
</comment>
<keyword evidence="1" id="KW-0540">Nuclease</keyword>
<evidence type="ECO:0000313" key="2">
    <source>
        <dbReference type="Proteomes" id="UP001500459"/>
    </source>
</evidence>
<sequence>MILAFDTYYYDNKAKTVCLSFEEWTDDTPVQIYSEVIEDIAEYEPGAFYKREMPCILSLLKTINLKNVDCIIVDSFVLLNDEGKLGLGGHLYKALDNKIPIIGVAKSGFHENKRNVKELIRGESKKPLYVSAIGITLETAYQLIKKMHGDYRMPTLLQLLDRHTKNELI</sequence>